<evidence type="ECO:0000313" key="4">
    <source>
        <dbReference type="EMBL" id="SNV28945.1"/>
    </source>
</evidence>
<evidence type="ECO:0000256" key="1">
    <source>
        <dbReference type="SAM" id="MobiDB-lite"/>
    </source>
</evidence>
<sequence>MAQRVRVDLVDDIDGSAAEESVEFALDGVSYVIDLSTENAAELRETLAKWTKSARRTGGRHSRGRRAAAVGGPSANDIRRWARQQGMEVSDRGRVSNEVREAYAAAH</sequence>
<evidence type="ECO:0000259" key="2">
    <source>
        <dbReference type="Pfam" id="PF11774"/>
    </source>
</evidence>
<dbReference type="AlphaFoldDB" id="A0A239W2Z1"/>
<feature type="compositionally biased region" description="Basic residues" evidence="1">
    <location>
        <begin position="54"/>
        <end position="66"/>
    </location>
</feature>
<dbReference type="GO" id="GO:0016746">
    <property type="term" value="F:acyltransferase activity"/>
    <property type="evidence" value="ECO:0007669"/>
    <property type="project" value="InterPro"/>
</dbReference>
<dbReference type="Gene3D" id="3.30.60.230">
    <property type="entry name" value="Lsr2, dimerization domain"/>
    <property type="match status" value="1"/>
</dbReference>
<evidence type="ECO:0000259" key="3">
    <source>
        <dbReference type="Pfam" id="PF23359"/>
    </source>
</evidence>
<proteinExistence type="predicted"/>
<feature type="domain" description="Lsr2 dimerization" evidence="2">
    <location>
        <begin position="1"/>
        <end position="58"/>
    </location>
</feature>
<reference evidence="4 5" key="1">
    <citation type="submission" date="2017-06" db="EMBL/GenBank/DDBJ databases">
        <authorList>
            <consortium name="Pathogen Informatics"/>
        </authorList>
    </citation>
    <scope>NUCLEOTIDE SEQUENCE [LARGE SCALE GENOMIC DNA]</scope>
    <source>
        <strain evidence="4 5">NCTC11865</strain>
    </source>
</reference>
<dbReference type="Gene3D" id="4.10.320.10">
    <property type="entry name" value="E3-binding domain"/>
    <property type="match status" value="1"/>
</dbReference>
<gene>
    <name evidence="4" type="primary">lsr2</name>
    <name evidence="4" type="ORF">SAMEA4412665_00214</name>
</gene>
<evidence type="ECO:0000313" key="5">
    <source>
        <dbReference type="Proteomes" id="UP000215332"/>
    </source>
</evidence>
<dbReference type="InterPro" id="IPR042261">
    <property type="entry name" value="Lsr2-like_dimerization"/>
</dbReference>
<organism evidence="4 5">
    <name type="scientific">Cutibacterium granulosum</name>
    <dbReference type="NCBI Taxonomy" id="33011"/>
    <lineage>
        <taxon>Bacteria</taxon>
        <taxon>Bacillati</taxon>
        <taxon>Actinomycetota</taxon>
        <taxon>Actinomycetes</taxon>
        <taxon>Propionibacteriales</taxon>
        <taxon>Propionibacteriaceae</taxon>
        <taxon>Cutibacterium</taxon>
    </lineage>
</organism>
<accession>A0A239W2Z1</accession>
<dbReference type="Pfam" id="PF23359">
    <property type="entry name" value="Lsr2_DNA-bd"/>
    <property type="match status" value="1"/>
</dbReference>
<dbReference type="GeneID" id="85154611"/>
<dbReference type="RefSeq" id="WP_021104060.1">
    <property type="nucleotide sequence ID" value="NZ_AP026710.1"/>
</dbReference>
<protein>
    <submittedName>
        <fullName evidence="4">Lsr2</fullName>
    </submittedName>
</protein>
<dbReference type="Pfam" id="PF11774">
    <property type="entry name" value="Lsr2"/>
    <property type="match status" value="1"/>
</dbReference>
<feature type="region of interest" description="Disordered" evidence="1">
    <location>
        <begin position="54"/>
        <end position="77"/>
    </location>
</feature>
<dbReference type="KEGG" id="cgrn:4412665_00214"/>
<dbReference type="EMBL" id="LT906441">
    <property type="protein sequence ID" value="SNV28945.1"/>
    <property type="molecule type" value="Genomic_DNA"/>
</dbReference>
<name>A0A239W2Z1_9ACTN</name>
<dbReference type="eggNOG" id="ENOG5032RKK">
    <property type="taxonomic scope" value="Bacteria"/>
</dbReference>
<accession>A0A2W5D4C8</accession>
<feature type="domain" description="Lsr2 DNA-binding" evidence="3">
    <location>
        <begin position="72"/>
        <end position="106"/>
    </location>
</feature>
<dbReference type="InterPro" id="IPR036625">
    <property type="entry name" value="E3-bd_dom_sf"/>
</dbReference>
<dbReference type="InterPro" id="IPR024412">
    <property type="entry name" value="Lsr2_dim_dom"/>
</dbReference>
<dbReference type="GO" id="GO:0003677">
    <property type="term" value="F:DNA binding"/>
    <property type="evidence" value="ECO:0007669"/>
    <property type="project" value="InterPro"/>
</dbReference>
<dbReference type="InterPro" id="IPR055370">
    <property type="entry name" value="Lsr2_DNA-bd"/>
</dbReference>
<dbReference type="Proteomes" id="UP000215332">
    <property type="component" value="Chromosome 1"/>
</dbReference>